<gene>
    <name evidence="11" type="ORF">HKI87_01g06800</name>
</gene>
<evidence type="ECO:0000256" key="8">
    <source>
        <dbReference type="PROSITE-ProRule" id="PRU00282"/>
    </source>
</evidence>
<keyword evidence="4 8" id="KW-0812">Transmembrane</keyword>
<accession>A0AAX4NYG8</accession>
<dbReference type="AlphaFoldDB" id="A0AAX4NYG8"/>
<dbReference type="PROSITE" id="PS50920">
    <property type="entry name" value="SOLCAR"/>
    <property type="match status" value="3"/>
</dbReference>
<evidence type="ECO:0000256" key="2">
    <source>
        <dbReference type="ARBA" id="ARBA00006375"/>
    </source>
</evidence>
<evidence type="ECO:0000256" key="1">
    <source>
        <dbReference type="ARBA" id="ARBA00004141"/>
    </source>
</evidence>
<dbReference type="GO" id="GO:0016020">
    <property type="term" value="C:membrane"/>
    <property type="evidence" value="ECO:0007669"/>
    <property type="project" value="UniProtKB-SubCell"/>
</dbReference>
<evidence type="ECO:0000256" key="5">
    <source>
        <dbReference type="ARBA" id="ARBA00022737"/>
    </source>
</evidence>
<evidence type="ECO:0000256" key="3">
    <source>
        <dbReference type="ARBA" id="ARBA00022448"/>
    </source>
</evidence>
<dbReference type="Proteomes" id="UP001472866">
    <property type="component" value="Chromosome 01"/>
</dbReference>
<keyword evidence="5" id="KW-0677">Repeat</keyword>
<feature type="repeat" description="Solcar" evidence="8">
    <location>
        <begin position="99"/>
        <end position="187"/>
    </location>
</feature>
<evidence type="ECO:0000313" key="11">
    <source>
        <dbReference type="EMBL" id="WZN59155.1"/>
    </source>
</evidence>
<keyword evidence="12" id="KW-1185">Reference proteome</keyword>
<organism evidence="11 12">
    <name type="scientific">Chloropicon roscoffensis</name>
    <dbReference type="NCBI Taxonomy" id="1461544"/>
    <lineage>
        <taxon>Eukaryota</taxon>
        <taxon>Viridiplantae</taxon>
        <taxon>Chlorophyta</taxon>
        <taxon>Chloropicophyceae</taxon>
        <taxon>Chloropicales</taxon>
        <taxon>Chloropicaceae</taxon>
        <taxon>Chloropicon</taxon>
    </lineage>
</organism>
<keyword evidence="6" id="KW-1133">Transmembrane helix</keyword>
<dbReference type="Pfam" id="PF00153">
    <property type="entry name" value="Mito_carr"/>
    <property type="match status" value="3"/>
</dbReference>
<evidence type="ECO:0000256" key="10">
    <source>
        <dbReference type="SAM" id="MobiDB-lite"/>
    </source>
</evidence>
<feature type="repeat" description="Solcar" evidence="8">
    <location>
        <begin position="299"/>
        <end position="385"/>
    </location>
</feature>
<dbReference type="SUPFAM" id="SSF103506">
    <property type="entry name" value="Mitochondrial carrier"/>
    <property type="match status" value="1"/>
</dbReference>
<proteinExistence type="inferred from homology"/>
<feature type="compositionally biased region" description="Polar residues" evidence="10">
    <location>
        <begin position="78"/>
        <end position="89"/>
    </location>
</feature>
<evidence type="ECO:0000256" key="4">
    <source>
        <dbReference type="ARBA" id="ARBA00022692"/>
    </source>
</evidence>
<sequence>MATVASSGGRRRGTRRQASTTVIREGAPVVLLHGGGDEVTHAGRKNERNAGRRPAREATFTLNEGGGARPPILRGGWSRSSRQTSQRANSRGRPLGRLRRPQLDAISGASAGCLVSIFLHPVDTIKVLVQTELAAGSGSRNLTQICKQLLSKSGGPRRLYLGLAANLASSIPISAIYTSSYEAAKHGLAKLSCSRSNAGGEGCPPPPDSWVGHCLAGATASLCTSFVYTPSECVKNRVQAGLHPSSLSALYHVVTKEGPLTLYRAWPAVVLRNVPQSVVKFFAYEQLKLLVSRQAGRSPTTGEMLAIGGLAGASGALFSTPFDVVKTRMQTQVGRGSHMSLGRTMGSLVAREGVSGLYRGLAPRIFIYLSQGAIFFTAYEILKSGLYKLDEGRSGRGEDQGGHQEETRG</sequence>
<comment type="similarity">
    <text evidence="2 9">Belongs to the mitochondrial carrier (TC 2.A.29) family.</text>
</comment>
<dbReference type="InterPro" id="IPR018108">
    <property type="entry name" value="MCP_transmembrane"/>
</dbReference>
<dbReference type="InterPro" id="IPR023395">
    <property type="entry name" value="MCP_dom_sf"/>
</dbReference>
<feature type="region of interest" description="Disordered" evidence="10">
    <location>
        <begin position="1"/>
        <end position="21"/>
    </location>
</feature>
<evidence type="ECO:0000256" key="6">
    <source>
        <dbReference type="ARBA" id="ARBA00022989"/>
    </source>
</evidence>
<keyword evidence="7 8" id="KW-0472">Membrane</keyword>
<reference evidence="11 12" key="1">
    <citation type="submission" date="2024-03" db="EMBL/GenBank/DDBJ databases">
        <title>Complete genome sequence of the green alga Chloropicon roscoffensis RCC1871.</title>
        <authorList>
            <person name="Lemieux C."/>
            <person name="Pombert J.-F."/>
            <person name="Otis C."/>
            <person name="Turmel M."/>
        </authorList>
    </citation>
    <scope>NUCLEOTIDE SEQUENCE [LARGE SCALE GENOMIC DNA]</scope>
    <source>
        <strain evidence="11 12">RCC1871</strain>
    </source>
</reference>
<keyword evidence="3 9" id="KW-0813">Transport</keyword>
<protein>
    <submittedName>
        <fullName evidence="11">Mitochondrial carrier protein</fullName>
    </submittedName>
</protein>
<dbReference type="PANTHER" id="PTHR45667">
    <property type="entry name" value="S-ADENOSYLMETHIONINE MITOCHONDRIAL CARRIER PROTEIN"/>
    <property type="match status" value="1"/>
</dbReference>
<feature type="repeat" description="Solcar" evidence="8">
    <location>
        <begin position="208"/>
        <end position="290"/>
    </location>
</feature>
<feature type="compositionally biased region" description="Basic and acidic residues" evidence="10">
    <location>
        <begin position="35"/>
        <end position="56"/>
    </location>
</feature>
<evidence type="ECO:0000256" key="7">
    <source>
        <dbReference type="ARBA" id="ARBA00023136"/>
    </source>
</evidence>
<evidence type="ECO:0000256" key="9">
    <source>
        <dbReference type="RuleBase" id="RU000488"/>
    </source>
</evidence>
<dbReference type="Gene3D" id="1.50.40.10">
    <property type="entry name" value="Mitochondrial carrier domain"/>
    <property type="match status" value="2"/>
</dbReference>
<comment type="subcellular location">
    <subcellularLocation>
        <location evidence="1">Membrane</location>
        <topology evidence="1">Multi-pass membrane protein</topology>
    </subcellularLocation>
</comment>
<dbReference type="EMBL" id="CP151501">
    <property type="protein sequence ID" value="WZN59155.1"/>
    <property type="molecule type" value="Genomic_DNA"/>
</dbReference>
<feature type="region of interest" description="Disordered" evidence="10">
    <location>
        <begin position="33"/>
        <end position="96"/>
    </location>
</feature>
<evidence type="ECO:0000313" key="12">
    <source>
        <dbReference type="Proteomes" id="UP001472866"/>
    </source>
</evidence>
<name>A0AAX4NYG8_9CHLO</name>